<dbReference type="GO" id="GO:0006629">
    <property type="term" value="P:lipid metabolic process"/>
    <property type="evidence" value="ECO:0007669"/>
    <property type="project" value="InterPro"/>
</dbReference>
<keyword evidence="1" id="KW-1133">Transmembrane helix</keyword>
<dbReference type="InterPro" id="IPR005804">
    <property type="entry name" value="FA_desaturase_dom"/>
</dbReference>
<feature type="transmembrane region" description="Helical" evidence="1">
    <location>
        <begin position="17"/>
        <end position="42"/>
    </location>
</feature>
<dbReference type="Pfam" id="PF00487">
    <property type="entry name" value="FA_desaturase"/>
    <property type="match status" value="1"/>
</dbReference>
<organism evidence="3 4">
    <name type="scientific">Hyphococcus luteus</name>
    <dbReference type="NCBI Taxonomy" id="2058213"/>
    <lineage>
        <taxon>Bacteria</taxon>
        <taxon>Pseudomonadati</taxon>
        <taxon>Pseudomonadota</taxon>
        <taxon>Alphaproteobacteria</taxon>
        <taxon>Parvularculales</taxon>
        <taxon>Parvularculaceae</taxon>
        <taxon>Hyphococcus</taxon>
    </lineage>
</organism>
<dbReference type="Proteomes" id="UP000239504">
    <property type="component" value="Unassembled WGS sequence"/>
</dbReference>
<name>A0A2S7JZQ2_9PROT</name>
<dbReference type="AlphaFoldDB" id="A0A2S7JZQ2"/>
<evidence type="ECO:0000259" key="2">
    <source>
        <dbReference type="Pfam" id="PF00487"/>
    </source>
</evidence>
<evidence type="ECO:0000256" key="1">
    <source>
        <dbReference type="SAM" id="Phobius"/>
    </source>
</evidence>
<feature type="transmembrane region" description="Helical" evidence="1">
    <location>
        <begin position="182"/>
        <end position="204"/>
    </location>
</feature>
<sequence>MKILAATETKGFQWPTLVFSLLVISMTVLGIALGAMGVVPLWGAMIWNAFWMAQGYTAAHECAHHNINGRHRKLRWLNDVFGVAGFSFTLHSYTVHRHVHRLHHAHTNDPERDTDAWVSDAPNLPMAILRALGFYFYTNYFVFKIYPLVQDKRKFLIRAVLETAVPFAIIITLSLMGYWREVLMLSVIPTILTFALVSFCIDWLPHHYEGDHSDPMKQTFIVVPSKGLRGWLMKWAYNFHNYHLIHHLVPGIPWYALERVFGKSERFLQDAGARIYYPGDEKAALPAGSGAHA</sequence>
<reference evidence="3 4" key="1">
    <citation type="submission" date="2017-12" db="EMBL/GenBank/DDBJ databases">
        <authorList>
            <person name="Hurst M.R.H."/>
        </authorList>
    </citation>
    <scope>NUCLEOTIDE SEQUENCE [LARGE SCALE GENOMIC DNA]</scope>
    <source>
        <strain evidence="3 4">SY-3-19</strain>
    </source>
</reference>
<feature type="transmembrane region" description="Helical" evidence="1">
    <location>
        <begin position="124"/>
        <end position="143"/>
    </location>
</feature>
<feature type="domain" description="Fatty acid desaturase" evidence="2">
    <location>
        <begin position="39"/>
        <end position="276"/>
    </location>
</feature>
<keyword evidence="1" id="KW-0472">Membrane</keyword>
<evidence type="ECO:0000313" key="3">
    <source>
        <dbReference type="EMBL" id="PQA85724.1"/>
    </source>
</evidence>
<feature type="transmembrane region" description="Helical" evidence="1">
    <location>
        <begin position="155"/>
        <end position="176"/>
    </location>
</feature>
<comment type="caution">
    <text evidence="3">The sequence shown here is derived from an EMBL/GenBank/DDBJ whole genome shotgun (WGS) entry which is preliminary data.</text>
</comment>
<dbReference type="EMBL" id="PJCH01000017">
    <property type="protein sequence ID" value="PQA85724.1"/>
    <property type="molecule type" value="Genomic_DNA"/>
</dbReference>
<keyword evidence="4" id="KW-1185">Reference proteome</keyword>
<protein>
    <recommendedName>
        <fullName evidence="2">Fatty acid desaturase domain-containing protein</fullName>
    </recommendedName>
</protein>
<proteinExistence type="predicted"/>
<gene>
    <name evidence="3" type="ORF">CW354_22630</name>
</gene>
<accession>A0A2S7JZQ2</accession>
<keyword evidence="1" id="KW-0812">Transmembrane</keyword>
<evidence type="ECO:0000313" key="4">
    <source>
        <dbReference type="Proteomes" id="UP000239504"/>
    </source>
</evidence>